<keyword evidence="2" id="KW-1133">Transmembrane helix</keyword>
<keyword evidence="2" id="KW-0812">Transmembrane</keyword>
<feature type="region of interest" description="Disordered" evidence="1">
    <location>
        <begin position="51"/>
        <end position="86"/>
    </location>
</feature>
<proteinExistence type="predicted"/>
<evidence type="ECO:0000256" key="1">
    <source>
        <dbReference type="SAM" id="MobiDB-lite"/>
    </source>
</evidence>
<keyword evidence="2" id="KW-0472">Membrane</keyword>
<evidence type="ECO:0000256" key="2">
    <source>
        <dbReference type="SAM" id="Phobius"/>
    </source>
</evidence>
<name>A0A8D8NP90_CULPI</name>
<dbReference type="EMBL" id="HBUE01181978">
    <property type="protein sequence ID" value="CAG6520872.1"/>
    <property type="molecule type" value="Transcribed_RNA"/>
</dbReference>
<feature type="transmembrane region" description="Helical" evidence="2">
    <location>
        <begin position="22"/>
        <end position="42"/>
    </location>
</feature>
<sequence length="115" mass="12182">MIETVAPTTNCSPVQGGSRTHLALVAPVALSLTISVTVRFSCGRTDSIRHRRHSERSSVNFSASSRACKSSPKVSSSSSSKRPSNSLSLNIGLSFNLSGVLFRPNSAVPQTFFLG</sequence>
<accession>A0A8D8NP90</accession>
<evidence type="ECO:0000313" key="3">
    <source>
        <dbReference type="EMBL" id="CAG6572439.1"/>
    </source>
</evidence>
<protein>
    <submittedName>
        <fullName evidence="3">(northern house mosquito) hypothetical protein</fullName>
    </submittedName>
</protein>
<dbReference type="EMBL" id="HBUE01287593">
    <property type="protein sequence ID" value="CAG6572439.1"/>
    <property type="molecule type" value="Transcribed_RNA"/>
</dbReference>
<reference evidence="3" key="1">
    <citation type="submission" date="2021-05" db="EMBL/GenBank/DDBJ databases">
        <authorList>
            <person name="Alioto T."/>
            <person name="Alioto T."/>
            <person name="Gomez Garrido J."/>
        </authorList>
    </citation>
    <scope>NUCLEOTIDE SEQUENCE</scope>
</reference>
<organism evidence="3">
    <name type="scientific">Culex pipiens</name>
    <name type="common">House mosquito</name>
    <dbReference type="NCBI Taxonomy" id="7175"/>
    <lineage>
        <taxon>Eukaryota</taxon>
        <taxon>Metazoa</taxon>
        <taxon>Ecdysozoa</taxon>
        <taxon>Arthropoda</taxon>
        <taxon>Hexapoda</taxon>
        <taxon>Insecta</taxon>
        <taxon>Pterygota</taxon>
        <taxon>Neoptera</taxon>
        <taxon>Endopterygota</taxon>
        <taxon>Diptera</taxon>
        <taxon>Nematocera</taxon>
        <taxon>Culicoidea</taxon>
        <taxon>Culicidae</taxon>
        <taxon>Culicinae</taxon>
        <taxon>Culicini</taxon>
        <taxon>Culex</taxon>
        <taxon>Culex</taxon>
    </lineage>
</organism>
<dbReference type="AlphaFoldDB" id="A0A8D8NP90"/>
<feature type="compositionally biased region" description="Low complexity" evidence="1">
    <location>
        <begin position="64"/>
        <end position="86"/>
    </location>
</feature>